<dbReference type="InterPro" id="IPR000863">
    <property type="entry name" value="Sulfotransferase_dom"/>
</dbReference>
<evidence type="ECO:0000256" key="4">
    <source>
        <dbReference type="ARBA" id="ARBA00022989"/>
    </source>
</evidence>
<evidence type="ECO:0000256" key="2">
    <source>
        <dbReference type="ARBA" id="ARBA00022679"/>
    </source>
</evidence>
<evidence type="ECO:0000256" key="8">
    <source>
        <dbReference type="SAM" id="MobiDB-lite"/>
    </source>
</evidence>
<dbReference type="AlphaFoldDB" id="A0A9Q0F8A4"/>
<dbReference type="InterPro" id="IPR010635">
    <property type="entry name" value="Heparan_SO4-6-sulfoTrfase"/>
</dbReference>
<sequence>MDNHTLKSTAFLIVLLLGLENAVSGSSDVRHCENVVKRWASSALEQQVKGDKHTLQDLLFFLHVPRTGGRAYFHCFLKKLYSNAEECPRSYDKLRFDPSKKKCRLLVTHDDYSMMSKLPKDKTSVVTILRNPVDRVFSTYEFSVEVAARFLVHPNLTSATQMARHVRSKTGGVSTLDIWPWKYLVPWMREDLFARRDARKLRLFNKVEGDNPFDMEEMVMPLHEYITDPMAHDIVHNGATFQVAGLTNNSYFMESHDVRHCVQQYKTLGAHVLEVAKKRLDDMLYVGLTEDHKESATMFANVVGAQVISQGLAANSSMELADDSKSEQSLSISDADPDNDDHHMQTDASNNVRSENASKENPVGKGEHMTVKKLMEAYEGCISGLRKTQGSRRSASLRRITPANFSKGDRLKVPEVVIEQIRSLNSLDLELYKYAQDIFANLHTRTVQKMASTEGVVLGSILEENTDGIALWKILSWAMPVGLLLLLILVFVNARRRISKLKI</sequence>
<keyword evidence="3 9" id="KW-0812">Transmembrane</keyword>
<dbReference type="PANTHER" id="PTHR12812">
    <property type="entry name" value="HEPARAN SULFATE 6-O-SULFOTRANSFERASE 3"/>
    <property type="match status" value="1"/>
</dbReference>
<feature type="chain" id="PRO_5040465162" description="Sulfotransferase" evidence="10">
    <location>
        <begin position="26"/>
        <end position="503"/>
    </location>
</feature>
<reference evidence="12" key="2">
    <citation type="journal article" date="2023" name="Plants (Basel)">
        <title>Annotation of the Turnera subulata (Passifloraceae) Draft Genome Reveals the S-Locus Evolved after the Divergence of Turneroideae from Passifloroideae in a Stepwise Manner.</title>
        <authorList>
            <person name="Henning P.M."/>
            <person name="Roalson E.H."/>
            <person name="Mir W."/>
            <person name="McCubbin A.G."/>
            <person name="Shore J.S."/>
        </authorList>
    </citation>
    <scope>NUCLEOTIDE SEQUENCE</scope>
    <source>
        <strain evidence="12">F60SS</strain>
    </source>
</reference>
<dbReference type="Gene3D" id="3.40.50.300">
    <property type="entry name" value="P-loop containing nucleotide triphosphate hydrolases"/>
    <property type="match status" value="1"/>
</dbReference>
<evidence type="ECO:0000256" key="6">
    <source>
        <dbReference type="ARBA" id="ARBA00023180"/>
    </source>
</evidence>
<name>A0A9Q0F8A4_9ROSI</name>
<dbReference type="GO" id="GO:0016020">
    <property type="term" value="C:membrane"/>
    <property type="evidence" value="ECO:0007669"/>
    <property type="project" value="UniProtKB-SubCell"/>
</dbReference>
<dbReference type="PANTHER" id="PTHR12812:SF0">
    <property type="entry name" value="HEPARAN-SULFATE 6-O-SULFOTRANSFERASE"/>
    <property type="match status" value="1"/>
</dbReference>
<dbReference type="InterPro" id="IPR027417">
    <property type="entry name" value="P-loop_NTPase"/>
</dbReference>
<evidence type="ECO:0000313" key="13">
    <source>
        <dbReference type="Proteomes" id="UP001141552"/>
    </source>
</evidence>
<evidence type="ECO:0000256" key="3">
    <source>
        <dbReference type="ARBA" id="ARBA00022692"/>
    </source>
</evidence>
<keyword evidence="6" id="KW-0325">Glycoprotein</keyword>
<evidence type="ECO:0000313" key="12">
    <source>
        <dbReference type="EMBL" id="KAJ4826743.1"/>
    </source>
</evidence>
<comment type="caution">
    <text evidence="12">The sequence shown here is derived from an EMBL/GenBank/DDBJ whole genome shotgun (WGS) entry which is preliminary data.</text>
</comment>
<organism evidence="12 13">
    <name type="scientific">Turnera subulata</name>
    <dbReference type="NCBI Taxonomy" id="218843"/>
    <lineage>
        <taxon>Eukaryota</taxon>
        <taxon>Viridiplantae</taxon>
        <taxon>Streptophyta</taxon>
        <taxon>Embryophyta</taxon>
        <taxon>Tracheophyta</taxon>
        <taxon>Spermatophyta</taxon>
        <taxon>Magnoliopsida</taxon>
        <taxon>eudicotyledons</taxon>
        <taxon>Gunneridae</taxon>
        <taxon>Pentapetalae</taxon>
        <taxon>rosids</taxon>
        <taxon>fabids</taxon>
        <taxon>Malpighiales</taxon>
        <taxon>Passifloraceae</taxon>
        <taxon>Turnera</taxon>
    </lineage>
</organism>
<dbReference type="SUPFAM" id="SSF52540">
    <property type="entry name" value="P-loop containing nucleoside triphosphate hydrolases"/>
    <property type="match status" value="1"/>
</dbReference>
<keyword evidence="4 9" id="KW-1133">Transmembrane helix</keyword>
<dbReference type="GO" id="GO:0017095">
    <property type="term" value="F:heparan sulfate 6-sulfotransferase activity"/>
    <property type="evidence" value="ECO:0007669"/>
    <property type="project" value="TreeGrafter"/>
</dbReference>
<accession>A0A9Q0F8A4</accession>
<protein>
    <recommendedName>
        <fullName evidence="7">Sulfotransferase</fullName>
        <ecNumber evidence="7">2.8.2.-</ecNumber>
    </recommendedName>
</protein>
<feature type="transmembrane region" description="Helical" evidence="9">
    <location>
        <begin position="470"/>
        <end position="492"/>
    </location>
</feature>
<dbReference type="Proteomes" id="UP001141552">
    <property type="component" value="Unassembled WGS sequence"/>
</dbReference>
<evidence type="ECO:0000256" key="7">
    <source>
        <dbReference type="RuleBase" id="RU361155"/>
    </source>
</evidence>
<keyword evidence="5 9" id="KW-0472">Membrane</keyword>
<dbReference type="Pfam" id="PF00685">
    <property type="entry name" value="Sulfotransfer_1"/>
    <property type="match status" value="1"/>
</dbReference>
<evidence type="ECO:0000256" key="5">
    <source>
        <dbReference type="ARBA" id="ARBA00023136"/>
    </source>
</evidence>
<evidence type="ECO:0000256" key="10">
    <source>
        <dbReference type="SAM" id="SignalP"/>
    </source>
</evidence>
<dbReference type="OrthoDB" id="406981at2759"/>
<comment type="subcellular location">
    <subcellularLocation>
        <location evidence="1">Membrane</location>
        <topology evidence="1">Single-pass membrane protein</topology>
    </subcellularLocation>
</comment>
<gene>
    <name evidence="12" type="ORF">Tsubulata_016832</name>
</gene>
<comment type="similarity">
    <text evidence="7">Belongs to the sulfotransferase 1 family.</text>
</comment>
<reference evidence="12" key="1">
    <citation type="submission" date="2022-02" db="EMBL/GenBank/DDBJ databases">
        <authorList>
            <person name="Henning P.M."/>
            <person name="McCubbin A.G."/>
            <person name="Shore J.S."/>
        </authorList>
    </citation>
    <scope>NUCLEOTIDE SEQUENCE</scope>
    <source>
        <strain evidence="12">F60SS</strain>
        <tissue evidence="12">Leaves</tissue>
    </source>
</reference>
<dbReference type="EMBL" id="JAKUCV010006591">
    <property type="protein sequence ID" value="KAJ4826743.1"/>
    <property type="molecule type" value="Genomic_DNA"/>
</dbReference>
<evidence type="ECO:0000256" key="9">
    <source>
        <dbReference type="SAM" id="Phobius"/>
    </source>
</evidence>
<keyword evidence="10" id="KW-0732">Signal</keyword>
<dbReference type="EC" id="2.8.2.-" evidence="7"/>
<proteinExistence type="inferred from homology"/>
<keyword evidence="13" id="KW-1185">Reference proteome</keyword>
<feature type="signal peptide" evidence="10">
    <location>
        <begin position="1"/>
        <end position="25"/>
    </location>
</feature>
<feature type="compositionally biased region" description="Polar residues" evidence="8">
    <location>
        <begin position="346"/>
        <end position="355"/>
    </location>
</feature>
<feature type="region of interest" description="Disordered" evidence="8">
    <location>
        <begin position="319"/>
        <end position="368"/>
    </location>
</feature>
<evidence type="ECO:0000256" key="1">
    <source>
        <dbReference type="ARBA" id="ARBA00004167"/>
    </source>
</evidence>
<keyword evidence="2 7" id="KW-0808">Transferase</keyword>
<feature type="domain" description="Sulfotransferase" evidence="11">
    <location>
        <begin position="99"/>
        <end position="147"/>
    </location>
</feature>
<evidence type="ECO:0000259" key="11">
    <source>
        <dbReference type="Pfam" id="PF00685"/>
    </source>
</evidence>